<evidence type="ECO:0000259" key="3">
    <source>
        <dbReference type="PROSITE" id="PS50206"/>
    </source>
</evidence>
<dbReference type="PROSITE" id="PS50206">
    <property type="entry name" value="RHODANESE_3"/>
    <property type="match status" value="1"/>
</dbReference>
<name>A0A1T4VXA4_9GAMM</name>
<dbReference type="OrthoDB" id="9781034at2"/>
<dbReference type="GO" id="GO:0016740">
    <property type="term" value="F:transferase activity"/>
    <property type="evidence" value="ECO:0007669"/>
    <property type="project" value="UniProtKB-KW"/>
</dbReference>
<dbReference type="AlphaFoldDB" id="A0A1T4VXA4"/>
<dbReference type="PANTHER" id="PTHR43031">
    <property type="entry name" value="FAD-DEPENDENT OXIDOREDUCTASE"/>
    <property type="match status" value="1"/>
</dbReference>
<feature type="transmembrane region" description="Helical" evidence="1">
    <location>
        <begin position="30"/>
        <end position="56"/>
    </location>
</feature>
<keyword evidence="1" id="KW-0472">Membrane</keyword>
<proteinExistence type="predicted"/>
<evidence type="ECO:0000256" key="2">
    <source>
        <dbReference type="SAM" id="SignalP"/>
    </source>
</evidence>
<sequence>MLRKVWLSVCLLVCASPALAIPPPDVVASLWQSILQMIGVASVFLAGMWVATRQFLTQHAPSLKRKRVFIPVLLGLLLIGGLAFSPLWAANTEASIKGELLPIDTIIKREPDAWVREWKLKTVAQMGQEAKLTRAAKHLPVVNYQTIESFTPQALQSLLKTRAHDLYLLDIREAMELSKFSIPHQAVFRYGDLVHDIIPKDLPKDQMIVVLCHSGLRGYLGAQFLRRAGFTRVAFLQGGLAAWHKQGLPVTGKADFKVKAPIQPSKTVALAMDAYKVQVDPMGTAAMKWPNLVQLSYETASTAELQTLLRIAQTQPVLVVCKEYGGCFQGLNLIWLIEQQGGKVAGLYDETGQHLRGLIN</sequence>
<dbReference type="Pfam" id="PF00581">
    <property type="entry name" value="Rhodanese"/>
    <property type="match status" value="1"/>
</dbReference>
<dbReference type="RefSeq" id="WP_078920973.1">
    <property type="nucleotide sequence ID" value="NZ_FUYB01000002.1"/>
</dbReference>
<dbReference type="Proteomes" id="UP000190460">
    <property type="component" value="Unassembled WGS sequence"/>
</dbReference>
<reference evidence="4 5" key="1">
    <citation type="submission" date="2017-02" db="EMBL/GenBank/DDBJ databases">
        <authorList>
            <person name="Peterson S.W."/>
        </authorList>
    </citation>
    <scope>NUCLEOTIDE SEQUENCE [LARGE SCALE GENOMIC DNA]</scope>
    <source>
        <strain evidence="4 5">ATCC 49788</strain>
    </source>
</reference>
<feature type="domain" description="Rhodanese" evidence="3">
    <location>
        <begin position="162"/>
        <end position="252"/>
    </location>
</feature>
<keyword evidence="1" id="KW-0812">Transmembrane</keyword>
<keyword evidence="2" id="KW-0732">Signal</keyword>
<dbReference type="Gene3D" id="3.40.250.10">
    <property type="entry name" value="Rhodanese-like domain"/>
    <property type="match status" value="1"/>
</dbReference>
<dbReference type="InterPro" id="IPR050229">
    <property type="entry name" value="GlpE_sulfurtransferase"/>
</dbReference>
<dbReference type="STRING" id="92487.SAMN02745130_00469"/>
<dbReference type="SUPFAM" id="SSF52821">
    <property type="entry name" value="Rhodanese/Cell cycle control phosphatase"/>
    <property type="match status" value="1"/>
</dbReference>
<feature type="signal peptide" evidence="2">
    <location>
        <begin position="1"/>
        <end position="20"/>
    </location>
</feature>
<feature type="chain" id="PRO_5013069400" evidence="2">
    <location>
        <begin position="21"/>
        <end position="360"/>
    </location>
</feature>
<keyword evidence="4" id="KW-0808">Transferase</keyword>
<gene>
    <name evidence="4" type="ORF">SAMN02745130_00469</name>
</gene>
<dbReference type="EMBL" id="FUYB01000002">
    <property type="protein sequence ID" value="SKA69438.1"/>
    <property type="molecule type" value="Genomic_DNA"/>
</dbReference>
<dbReference type="InterPro" id="IPR001763">
    <property type="entry name" value="Rhodanese-like_dom"/>
</dbReference>
<dbReference type="InterPro" id="IPR036873">
    <property type="entry name" value="Rhodanese-like_dom_sf"/>
</dbReference>
<protein>
    <submittedName>
        <fullName evidence="4">Rhodanese-related sulfurtransferase</fullName>
    </submittedName>
</protein>
<feature type="transmembrane region" description="Helical" evidence="1">
    <location>
        <begin position="68"/>
        <end position="89"/>
    </location>
</feature>
<evidence type="ECO:0000313" key="4">
    <source>
        <dbReference type="EMBL" id="SKA69438.1"/>
    </source>
</evidence>
<evidence type="ECO:0000313" key="5">
    <source>
        <dbReference type="Proteomes" id="UP000190460"/>
    </source>
</evidence>
<evidence type="ECO:0000256" key="1">
    <source>
        <dbReference type="SAM" id="Phobius"/>
    </source>
</evidence>
<organism evidence="4 5">
    <name type="scientific">Thiothrix eikelboomii</name>
    <dbReference type="NCBI Taxonomy" id="92487"/>
    <lineage>
        <taxon>Bacteria</taxon>
        <taxon>Pseudomonadati</taxon>
        <taxon>Pseudomonadota</taxon>
        <taxon>Gammaproteobacteria</taxon>
        <taxon>Thiotrichales</taxon>
        <taxon>Thiotrichaceae</taxon>
        <taxon>Thiothrix</taxon>
    </lineage>
</organism>
<accession>A0A1T4VXA4</accession>
<keyword evidence="1" id="KW-1133">Transmembrane helix</keyword>
<dbReference type="CDD" id="cd00158">
    <property type="entry name" value="RHOD"/>
    <property type="match status" value="1"/>
</dbReference>
<dbReference type="SMART" id="SM00450">
    <property type="entry name" value="RHOD"/>
    <property type="match status" value="1"/>
</dbReference>
<keyword evidence="5" id="KW-1185">Reference proteome</keyword>
<dbReference type="PANTHER" id="PTHR43031:SF16">
    <property type="entry name" value="OXIDOREDUCTASE"/>
    <property type="match status" value="1"/>
</dbReference>